<name>A0A6P7GZB1_DIAVI</name>
<organism evidence="1">
    <name type="scientific">Diabrotica virgifera virgifera</name>
    <name type="common">western corn rootworm</name>
    <dbReference type="NCBI Taxonomy" id="50390"/>
    <lineage>
        <taxon>Eukaryota</taxon>
        <taxon>Metazoa</taxon>
        <taxon>Ecdysozoa</taxon>
        <taxon>Arthropoda</taxon>
        <taxon>Hexapoda</taxon>
        <taxon>Insecta</taxon>
        <taxon>Pterygota</taxon>
        <taxon>Neoptera</taxon>
        <taxon>Endopterygota</taxon>
        <taxon>Coleoptera</taxon>
        <taxon>Polyphaga</taxon>
        <taxon>Cucujiformia</taxon>
        <taxon>Chrysomeloidea</taxon>
        <taxon>Chrysomelidae</taxon>
        <taxon>Galerucinae</taxon>
        <taxon>Diabroticina</taxon>
        <taxon>Diabroticites</taxon>
        <taxon>Diabrotica</taxon>
    </lineage>
</organism>
<dbReference type="InParanoid" id="A0A6P7GZB1"/>
<reference evidence="1" key="1">
    <citation type="submission" date="2025-08" db="UniProtKB">
        <authorList>
            <consortium name="RefSeq"/>
        </authorList>
    </citation>
    <scope>IDENTIFICATION</scope>
    <source>
        <tissue evidence="1">Whole insect</tissue>
    </source>
</reference>
<protein>
    <submittedName>
        <fullName evidence="1">Uncharacterized protein LOC114348790</fullName>
    </submittedName>
</protein>
<dbReference type="RefSeq" id="XP_028155076.1">
    <property type="nucleotide sequence ID" value="XM_028299275.1"/>
</dbReference>
<proteinExistence type="predicted"/>
<dbReference type="AlphaFoldDB" id="A0A6P7GZB1"/>
<evidence type="ECO:0000313" key="1">
    <source>
        <dbReference type="RefSeq" id="XP_028155076.1"/>
    </source>
</evidence>
<sequence>MGPPQHTVSMHQQVAQQGQVLQTQGAQVLAQQTGSTTITTMSPLQQSQAAHQQQLSADWSHGRAVQVIQQPIQNPTYLQQLYNGQGQLLMPGNISNIALHPGINPQIQVIAKPFQGNQLAPHMITAQGKQVIQGSQAATFPGYTTLGPTIPTTQNQQTLVFSQLGVISSQPNILPNHSQGNGQVAQQKPQEMHKVGYCCLLRVSALLDML</sequence>
<accession>A0A6P7GZB1</accession>
<gene>
    <name evidence="1" type="primary">LOC114348790</name>
</gene>